<feature type="transmembrane region" description="Helical" evidence="1">
    <location>
        <begin position="93"/>
        <end position="116"/>
    </location>
</feature>
<evidence type="ECO:0000313" key="3">
    <source>
        <dbReference type="Proteomes" id="UP000198683"/>
    </source>
</evidence>
<evidence type="ECO:0000256" key="1">
    <source>
        <dbReference type="SAM" id="Phobius"/>
    </source>
</evidence>
<keyword evidence="1" id="KW-0812">Transmembrane</keyword>
<keyword evidence="1" id="KW-1133">Transmembrane helix</keyword>
<dbReference type="Proteomes" id="UP000198683">
    <property type="component" value="Unassembled WGS sequence"/>
</dbReference>
<sequence length="313" mass="33732">MRLLWSFAVSNHPITLDPPETPARGDSVAPDAQEESGGSVMSLLERIGSVFVPIGVALYAVLYIGIEQMYAIFGVNPQQVGVDQSVLLGRMMSTLVLLLLIALPLLGIIVGLGWLLNKITGGATGRLVQAIRQRPWIAATLAALWCGATYWGLFDLFGDLDLFVMVAVAVGLGVLAFLVPFRLLRRKPVGRAGTKVIVGGLTGIGLGFVLVLGLINGALDVQATGQANELLGAVGFQDQWAIVKDAESDKPLYDGRYMMMLGESDGTYILYDCDKMETIRRPMETTNLGEIQMDPEREEGFTCGGLAEQEQTQ</sequence>
<feature type="transmembrane region" description="Helical" evidence="1">
    <location>
        <begin position="160"/>
        <end position="184"/>
    </location>
</feature>
<gene>
    <name evidence="2" type="ORF">SAMN05421874_12178</name>
</gene>
<evidence type="ECO:0000313" key="2">
    <source>
        <dbReference type="EMBL" id="SDL42923.1"/>
    </source>
</evidence>
<dbReference type="EMBL" id="FNFB01000021">
    <property type="protein sequence ID" value="SDL42923.1"/>
    <property type="molecule type" value="Genomic_DNA"/>
</dbReference>
<organism evidence="2 3">
    <name type="scientific">Nonomuraea maritima</name>
    <dbReference type="NCBI Taxonomy" id="683260"/>
    <lineage>
        <taxon>Bacteria</taxon>
        <taxon>Bacillati</taxon>
        <taxon>Actinomycetota</taxon>
        <taxon>Actinomycetes</taxon>
        <taxon>Streptosporangiales</taxon>
        <taxon>Streptosporangiaceae</taxon>
        <taxon>Nonomuraea</taxon>
    </lineage>
</organism>
<keyword evidence="3" id="KW-1185">Reference proteome</keyword>
<feature type="transmembrane region" description="Helical" evidence="1">
    <location>
        <begin position="196"/>
        <end position="219"/>
    </location>
</feature>
<accession>A0A1G9K188</accession>
<protein>
    <submittedName>
        <fullName evidence="2">Uncharacterized protein</fullName>
    </submittedName>
</protein>
<name>A0A1G9K188_9ACTN</name>
<feature type="transmembrane region" description="Helical" evidence="1">
    <location>
        <begin position="50"/>
        <end position="73"/>
    </location>
</feature>
<proteinExistence type="predicted"/>
<keyword evidence="1" id="KW-0472">Membrane</keyword>
<dbReference type="AlphaFoldDB" id="A0A1G9K188"/>
<feature type="transmembrane region" description="Helical" evidence="1">
    <location>
        <begin position="136"/>
        <end position="154"/>
    </location>
</feature>
<reference evidence="2 3" key="1">
    <citation type="submission" date="2016-10" db="EMBL/GenBank/DDBJ databases">
        <authorList>
            <person name="de Groot N.N."/>
        </authorList>
    </citation>
    <scope>NUCLEOTIDE SEQUENCE [LARGE SCALE GENOMIC DNA]</scope>
    <source>
        <strain evidence="2 3">CGMCC 4.5681</strain>
    </source>
</reference>